<protein>
    <recommendedName>
        <fullName evidence="1">Protein DltD</fullName>
    </recommendedName>
</protein>
<keyword evidence="1" id="KW-1003">Cell membrane</keyword>
<reference evidence="4" key="1">
    <citation type="journal article" date="2019" name="Int. J. Syst. Evol. Microbiol.">
        <title>The Global Catalogue of Microorganisms (GCM) 10K type strain sequencing project: providing services to taxonomists for standard genome sequencing and annotation.</title>
        <authorList>
            <consortium name="The Broad Institute Genomics Platform"/>
            <consortium name="The Broad Institute Genome Sequencing Center for Infectious Disease"/>
            <person name="Wu L."/>
            <person name="Ma J."/>
        </authorList>
    </citation>
    <scope>NUCLEOTIDE SEQUENCE [LARGE SCALE GENOMIC DNA]</scope>
    <source>
        <strain evidence="4">JCM 1417</strain>
    </source>
</reference>
<dbReference type="EMBL" id="BAAACI010000002">
    <property type="protein sequence ID" value="GAA0770822.1"/>
    <property type="molecule type" value="Genomic_DNA"/>
</dbReference>
<organism evidence="3 4">
    <name type="scientific">Clostridium subterminale</name>
    <dbReference type="NCBI Taxonomy" id="1550"/>
    <lineage>
        <taxon>Bacteria</taxon>
        <taxon>Bacillati</taxon>
        <taxon>Bacillota</taxon>
        <taxon>Clostridia</taxon>
        <taxon>Eubacteriales</taxon>
        <taxon>Clostridiaceae</taxon>
        <taxon>Clostridium</taxon>
    </lineage>
</organism>
<keyword evidence="4" id="KW-1185">Reference proteome</keyword>
<accession>A0ABP3VVK9</accession>
<sequence>MKKSFIIVIPIIITTIFISIFNLVINREIDQLKNDKDLSEIKHAYGGSIKQKGTKFRDISIESDDLLLLGSSELSSEVPQNPRNLFPFSGANYDISTFGVANIQSFQHATGLGSIQEYPKDSKLAFLVSLQWFTQEGGIGSEKFLSGFSDIQFYKFLNNPKISKENKRYLAKRVTELLGDSDIFKEEKLYAQLFLQETIIDKMLYYMSLPYFKFKENLLETRYNLDLLRELKKLPNKNYEEKINNIDFEEQYAIAEKQGRDSVTNNKFYVDDNYYDKYLKEKVNELDGISGNINLENSVEFNDFNFFLNLCDDLNIKPYVILVGVNGWYYDYTGITEKKRNEFYNKLENIALEKKFDVLDLSEYEYEKYYLSDVMHLGWKGWLNVSEEISKYFNER</sequence>
<evidence type="ECO:0000256" key="2">
    <source>
        <dbReference type="SAM" id="Phobius"/>
    </source>
</evidence>
<comment type="similarity">
    <text evidence="1">Belongs to the DltD family.</text>
</comment>
<dbReference type="Proteomes" id="UP001501047">
    <property type="component" value="Unassembled WGS sequence"/>
</dbReference>
<dbReference type="PANTHER" id="PTHR40039">
    <property type="entry name" value="PROTEIN DLTD"/>
    <property type="match status" value="1"/>
</dbReference>
<keyword evidence="1 2" id="KW-0472">Membrane</keyword>
<dbReference type="PANTHER" id="PTHR40039:SF1">
    <property type="entry name" value="PROTEIN DLTD"/>
    <property type="match status" value="1"/>
</dbReference>
<dbReference type="Pfam" id="PF04914">
    <property type="entry name" value="DltD"/>
    <property type="match status" value="1"/>
</dbReference>
<name>A0ABP3VVK9_CLOSU</name>
<evidence type="ECO:0000256" key="1">
    <source>
        <dbReference type="PIRNR" id="PIRNR021438"/>
    </source>
</evidence>
<dbReference type="InterPro" id="IPR006998">
    <property type="entry name" value="DltD"/>
</dbReference>
<evidence type="ECO:0000313" key="4">
    <source>
        <dbReference type="Proteomes" id="UP001501047"/>
    </source>
</evidence>
<keyword evidence="2" id="KW-0812">Transmembrane</keyword>
<proteinExistence type="inferred from homology"/>
<dbReference type="RefSeq" id="WP_343825014.1">
    <property type="nucleotide sequence ID" value="NZ_BAAACI010000002.1"/>
</dbReference>
<dbReference type="InterPro" id="IPR023896">
    <property type="entry name" value="LTA_DltD"/>
</dbReference>
<gene>
    <name evidence="3" type="primary">dltD</name>
    <name evidence="3" type="ORF">GCM10008908_14190</name>
</gene>
<comment type="caution">
    <text evidence="3">The sequence shown here is derived from an EMBL/GenBank/DDBJ whole genome shotgun (WGS) entry which is preliminary data.</text>
</comment>
<dbReference type="PIRSF" id="PIRSF021438">
    <property type="entry name" value="DltD"/>
    <property type="match status" value="1"/>
</dbReference>
<feature type="transmembrane region" description="Helical" evidence="2">
    <location>
        <begin position="6"/>
        <end position="25"/>
    </location>
</feature>
<evidence type="ECO:0000313" key="3">
    <source>
        <dbReference type="EMBL" id="GAA0770822.1"/>
    </source>
</evidence>
<keyword evidence="2" id="KW-1133">Transmembrane helix</keyword>
<dbReference type="NCBIfam" id="TIGR04092">
    <property type="entry name" value="LTA_DltD"/>
    <property type="match status" value="1"/>
</dbReference>
<comment type="pathway">
    <text evidence="1">Cell wall biogenesis; lipoteichoic acid biosynthesis.</text>
</comment>